<feature type="compositionally biased region" description="Pro residues" evidence="2">
    <location>
        <begin position="93"/>
        <end position="103"/>
    </location>
</feature>
<evidence type="ECO:0000313" key="4">
    <source>
        <dbReference type="EMBL" id="KAK9162763.1"/>
    </source>
</evidence>
<feature type="compositionally biased region" description="Polar residues" evidence="2">
    <location>
        <begin position="70"/>
        <end position="80"/>
    </location>
</feature>
<feature type="region of interest" description="Disordered" evidence="2">
    <location>
        <begin position="70"/>
        <end position="136"/>
    </location>
</feature>
<evidence type="ECO:0000256" key="1">
    <source>
        <dbReference type="PROSITE-ProRule" id="PRU00042"/>
    </source>
</evidence>
<name>A0AAP0L1L1_9MAGN</name>
<dbReference type="Gene3D" id="3.30.160.60">
    <property type="entry name" value="Classic Zinc Finger"/>
    <property type="match status" value="1"/>
</dbReference>
<protein>
    <recommendedName>
        <fullName evidence="3">C2H2-type domain-containing protein</fullName>
    </recommendedName>
</protein>
<dbReference type="AlphaFoldDB" id="A0AAP0L1L1"/>
<evidence type="ECO:0000313" key="5">
    <source>
        <dbReference type="Proteomes" id="UP001420932"/>
    </source>
</evidence>
<dbReference type="GO" id="GO:0008270">
    <property type="term" value="F:zinc ion binding"/>
    <property type="evidence" value="ECO:0007669"/>
    <property type="project" value="UniProtKB-KW"/>
</dbReference>
<accession>A0AAP0L1L1</accession>
<feature type="region of interest" description="Disordered" evidence="2">
    <location>
        <begin position="543"/>
        <end position="573"/>
    </location>
</feature>
<dbReference type="Proteomes" id="UP001420932">
    <property type="component" value="Unassembled WGS sequence"/>
</dbReference>
<dbReference type="PANTHER" id="PTHR37701:SF17">
    <property type="entry name" value="METHYL BINDING DOMAIN117"/>
    <property type="match status" value="1"/>
</dbReference>
<feature type="compositionally biased region" description="Basic and acidic residues" evidence="2">
    <location>
        <begin position="555"/>
        <end position="567"/>
    </location>
</feature>
<feature type="region of interest" description="Disordered" evidence="2">
    <location>
        <begin position="606"/>
        <end position="643"/>
    </location>
</feature>
<feature type="domain" description="C2H2-type" evidence="3">
    <location>
        <begin position="477"/>
        <end position="499"/>
    </location>
</feature>
<organism evidence="4 5">
    <name type="scientific">Stephania yunnanensis</name>
    <dbReference type="NCBI Taxonomy" id="152371"/>
    <lineage>
        <taxon>Eukaryota</taxon>
        <taxon>Viridiplantae</taxon>
        <taxon>Streptophyta</taxon>
        <taxon>Embryophyta</taxon>
        <taxon>Tracheophyta</taxon>
        <taxon>Spermatophyta</taxon>
        <taxon>Magnoliopsida</taxon>
        <taxon>Ranunculales</taxon>
        <taxon>Menispermaceae</taxon>
        <taxon>Menispermoideae</taxon>
        <taxon>Cissampelideae</taxon>
        <taxon>Stephania</taxon>
    </lineage>
</organism>
<keyword evidence="1" id="KW-0862">Zinc</keyword>
<evidence type="ECO:0000259" key="3">
    <source>
        <dbReference type="PROSITE" id="PS50157"/>
    </source>
</evidence>
<dbReference type="PROSITE" id="PS00028">
    <property type="entry name" value="ZINC_FINGER_C2H2_1"/>
    <property type="match status" value="2"/>
</dbReference>
<proteinExistence type="predicted"/>
<dbReference type="InterPro" id="IPR037472">
    <property type="entry name" value="MBD8"/>
</dbReference>
<reference evidence="4 5" key="1">
    <citation type="submission" date="2024-01" db="EMBL/GenBank/DDBJ databases">
        <title>Genome assemblies of Stephania.</title>
        <authorList>
            <person name="Yang L."/>
        </authorList>
    </citation>
    <scope>NUCLEOTIDE SEQUENCE [LARGE SCALE GENOMIC DNA]</scope>
    <source>
        <strain evidence="4">YNDBR</strain>
        <tissue evidence="4">Leaf</tissue>
    </source>
</reference>
<sequence>MTVSTADDSSANHHNHRHLRLDSLPHVDLRFLSQSELNSFSLCSHHHSFDLRRSDHLVVPVIDRSLFNESAGTRKQTYSSFPPPKPQTLSTPNPNPTPTPTPTPTIRRGRGRPSLASPRIPASASAAAPTTDDPDRRENSFIVSLLQDMLGKGTKTTTTTTAITTFTPTSSSISALTRNINANANVSVNVSVNANVVVKKRFREKKSDKYYHKPSLSRPLLKGGGLGMELKNKNGVVVDLNALGTVGDLYGSELKRRTDGLETDEGLLEFLSGLEGQWGSRRRRRKYVDADVFGEALPTGWKILLSLKRKEGRVWLYCRRYNGIGCLTVAMNFSFIELRKITFSSCKEVSAYLLSMFGPQIQSNASGENHRDACELASSSITGLAAKDDGKRKDLIEHPPLPITSLSTEHEKKFELVETEKLEDVQTRDLLECHICNMKFSENDAYLQHLFSVHQKGAKRCRMNSVGDGVLMKDGKYECQFCHKIFVERHRYNGHVGVHVRSYVRSLEASENEAEMQSIAELSSPGGVETAEVNASFSIEDAPVAPTSASGSNSNDKRFDGSPKDVLDMNTIPKPSEKLSVHDEKHSGDCISKMYTGSSTIISELKDEQSRTPFKISSAGASAETDNTSPVQAPVKPNEKPEVGVDAYTTPEISSVNLRANCTTANSEQNADISILRNFTKSKDVPGVVPVEIIRDGSVVANNVSFAWTSMDEPVDKNDVISPNEKDLNSFPMTSSAKLGSVPEVGLLSSEQNARDCIPQTLVESKDELNAGYHCDYHHGGTNRNNDTLADESREKHDQDCEMSDFKLDKVDHCHDCGRSDLNPPMSSMIGLSTNEVDCTIEAYGRKETSTNIVHGIGIGLGREPFSNVCSLVSFGNEEFSGAGTGVDSGFTVSEMASKFDTASASQNNEPEYDFGTNQVSCYKEFLTQNFGSMDNENMILQSLVSDMPSSLVQSSDCFTALNMISEKDQEAVNLFNVSRNEKLENASGFGRLRLDIVEPISFGLGTGQGSTSLAAGAMDLAYSAHLGQGLDTSGQFGWEAMLPKMGTSGQVTSVCMWCRTAFTHGNLNLERQLDSAGFICPACKAKVSGQLNIFDSGMNLDSF</sequence>
<dbReference type="PROSITE" id="PS50157">
    <property type="entry name" value="ZINC_FINGER_C2H2_2"/>
    <property type="match status" value="1"/>
</dbReference>
<keyword evidence="1" id="KW-0863">Zinc-finger</keyword>
<gene>
    <name evidence="4" type="ORF">Syun_003665</name>
</gene>
<keyword evidence="5" id="KW-1185">Reference proteome</keyword>
<keyword evidence="1" id="KW-0479">Metal-binding</keyword>
<dbReference type="SMART" id="SM00355">
    <property type="entry name" value="ZnF_C2H2"/>
    <property type="match status" value="2"/>
</dbReference>
<evidence type="ECO:0000256" key="2">
    <source>
        <dbReference type="SAM" id="MobiDB-lite"/>
    </source>
</evidence>
<dbReference type="EMBL" id="JBBNAF010000002">
    <property type="protein sequence ID" value="KAK9162763.1"/>
    <property type="molecule type" value="Genomic_DNA"/>
</dbReference>
<feature type="compositionally biased region" description="Low complexity" evidence="2">
    <location>
        <begin position="112"/>
        <end position="131"/>
    </location>
</feature>
<dbReference type="InterPro" id="IPR013087">
    <property type="entry name" value="Znf_C2H2_type"/>
</dbReference>
<comment type="caution">
    <text evidence="4">The sequence shown here is derived from an EMBL/GenBank/DDBJ whole genome shotgun (WGS) entry which is preliminary data.</text>
</comment>
<dbReference type="PANTHER" id="PTHR37701">
    <property type="entry name" value="METHYL-CPG-BINDING DOMAIN-CONTAINING PROTEIN 8"/>
    <property type="match status" value="1"/>
</dbReference>